<dbReference type="PIRSF" id="PIRSF006593">
    <property type="entry name" value="UCP006593"/>
    <property type="match status" value="1"/>
</dbReference>
<dbReference type="Pfam" id="PF01937">
    <property type="entry name" value="ARMT1-like_dom"/>
    <property type="match status" value="1"/>
</dbReference>
<dbReference type="SUPFAM" id="SSF111321">
    <property type="entry name" value="AF1104-like"/>
    <property type="match status" value="1"/>
</dbReference>
<dbReference type="GeneID" id="33318833"/>
<proteinExistence type="predicted"/>
<dbReference type="InterPro" id="IPR014444">
    <property type="entry name" value="PH1575-like"/>
</dbReference>
<evidence type="ECO:0000313" key="3">
    <source>
        <dbReference type="Proteomes" id="UP000250179"/>
    </source>
</evidence>
<protein>
    <recommendedName>
        <fullName evidence="1">Damage-control phosphatase ARMT1-like metal-binding domain-containing protein</fullName>
    </recommendedName>
</protein>
<keyword evidence="3" id="KW-1185">Reference proteome</keyword>
<gene>
    <name evidence="2" type="ORF">A3L09_00450</name>
</gene>
<dbReference type="InterPro" id="IPR053636">
    <property type="entry name" value="DCN_phosphatase_I"/>
</dbReference>
<dbReference type="NCBIfam" id="NF040824">
    <property type="entry name" value="damage_ctl_Phtase"/>
    <property type="match status" value="1"/>
</dbReference>
<name>A0A2Z2MCZ5_THEPR</name>
<dbReference type="Proteomes" id="UP000250179">
    <property type="component" value="Chromosome"/>
</dbReference>
<feature type="domain" description="Damage-control phosphatase ARMT1-like metal-binding" evidence="1">
    <location>
        <begin position="3"/>
        <end position="278"/>
    </location>
</feature>
<dbReference type="AlphaFoldDB" id="A0A2Z2MCZ5"/>
<dbReference type="Gene3D" id="3.40.50.10880">
    <property type="entry name" value="Uncharacterised protein PF01937, DUF89, domain 3"/>
    <property type="match status" value="1"/>
</dbReference>
<dbReference type="InterPro" id="IPR036075">
    <property type="entry name" value="ARMT-1-like_metal-bd_sf"/>
</dbReference>
<dbReference type="RefSeq" id="WP_088857102.1">
    <property type="nucleotide sequence ID" value="NZ_CP014862.1"/>
</dbReference>
<evidence type="ECO:0000313" key="2">
    <source>
        <dbReference type="EMBL" id="ASJ01834.1"/>
    </source>
</evidence>
<dbReference type="EMBL" id="CP014862">
    <property type="protein sequence ID" value="ASJ01834.1"/>
    <property type="molecule type" value="Genomic_DNA"/>
</dbReference>
<reference evidence="2 3" key="1">
    <citation type="submission" date="2016-03" db="EMBL/GenBank/DDBJ databases">
        <title>Complete genome sequence of Thermococcus profundus strain DT5432.</title>
        <authorList>
            <person name="Oger P.M."/>
        </authorList>
    </citation>
    <scope>NUCLEOTIDE SEQUENCE [LARGE SCALE GENOMIC DNA]</scope>
    <source>
        <strain evidence="2 3">DT 5432</strain>
    </source>
</reference>
<dbReference type="KEGG" id="tprf:A3L09_00450"/>
<accession>A0A2Z2MCZ5</accession>
<organism evidence="2 3">
    <name type="scientific">Thermococcus profundus</name>
    <dbReference type="NCBI Taxonomy" id="49899"/>
    <lineage>
        <taxon>Archaea</taxon>
        <taxon>Methanobacteriati</taxon>
        <taxon>Methanobacteriota</taxon>
        <taxon>Thermococci</taxon>
        <taxon>Thermococcales</taxon>
        <taxon>Thermococcaceae</taxon>
        <taxon>Thermococcus</taxon>
    </lineage>
</organism>
<evidence type="ECO:0000259" key="1">
    <source>
        <dbReference type="Pfam" id="PF01937"/>
    </source>
</evidence>
<dbReference type="InterPro" id="IPR002791">
    <property type="entry name" value="ARMT1-like_metal-bd"/>
</dbReference>
<dbReference type="OrthoDB" id="359165at2157"/>
<dbReference type="Gene3D" id="1.10.8.380">
    <property type="entry name" value="Uncharacterised protein PF01937, DUF89, domain 1"/>
    <property type="match status" value="1"/>
</dbReference>
<sequence>MKIHYECFSCAANQCQRIVEMGTDDPELRKKGVIEAAKLMANINENSVPAVFGSEVFLGVYRAINNDDPFREYKKLSNRLAEKVVKDLEKEGISLKTALKLAIIGNVIDFAVGYSPERIEEDVRAMLNEDLHVDHSEELFEAIKNAETLLYLTDNCGEIYFDRLFIRRIKEEFPHLKIYIAGKEGPIINDATVEDLKNAGFEELGEVISTGTRIVGVPLEGVSEDFKAVFESADVIIAKGQGNFETLSEIKDKRVFYLLKAKCRPIARELGVPHGSMVCLRAR</sequence>
<dbReference type="Gene3D" id="1.10.285.20">
    <property type="entry name" value="Uncharacterised protein PF01937, DUF89, domain 2"/>
    <property type="match status" value="1"/>
</dbReference>